<dbReference type="Proteomes" id="UP000807115">
    <property type="component" value="Chromosome 10"/>
</dbReference>
<protein>
    <submittedName>
        <fullName evidence="1">Uncharacterized protein</fullName>
    </submittedName>
</protein>
<gene>
    <name evidence="1" type="ORF">BDA96_10G335700</name>
</gene>
<dbReference type="AlphaFoldDB" id="A0A921Q5S6"/>
<accession>A0A921Q5S6</accession>
<reference evidence="1" key="2">
    <citation type="submission" date="2020-10" db="EMBL/GenBank/DDBJ databases">
        <authorList>
            <person name="Cooper E.A."/>
            <person name="Brenton Z.W."/>
            <person name="Flinn B.S."/>
            <person name="Jenkins J."/>
            <person name="Shu S."/>
            <person name="Flowers D."/>
            <person name="Luo F."/>
            <person name="Wang Y."/>
            <person name="Xia P."/>
            <person name="Barry K."/>
            <person name="Daum C."/>
            <person name="Lipzen A."/>
            <person name="Yoshinaga Y."/>
            <person name="Schmutz J."/>
            <person name="Saski C."/>
            <person name="Vermerris W."/>
            <person name="Kresovich S."/>
        </authorList>
    </citation>
    <scope>NUCLEOTIDE SEQUENCE</scope>
</reference>
<evidence type="ECO:0000313" key="1">
    <source>
        <dbReference type="EMBL" id="KAG0516124.1"/>
    </source>
</evidence>
<organism evidence="1 2">
    <name type="scientific">Sorghum bicolor</name>
    <name type="common">Sorghum</name>
    <name type="synonym">Sorghum vulgare</name>
    <dbReference type="NCBI Taxonomy" id="4558"/>
    <lineage>
        <taxon>Eukaryota</taxon>
        <taxon>Viridiplantae</taxon>
        <taxon>Streptophyta</taxon>
        <taxon>Embryophyta</taxon>
        <taxon>Tracheophyta</taxon>
        <taxon>Spermatophyta</taxon>
        <taxon>Magnoliopsida</taxon>
        <taxon>Liliopsida</taxon>
        <taxon>Poales</taxon>
        <taxon>Poaceae</taxon>
        <taxon>PACMAD clade</taxon>
        <taxon>Panicoideae</taxon>
        <taxon>Andropogonodae</taxon>
        <taxon>Andropogoneae</taxon>
        <taxon>Sorghinae</taxon>
        <taxon>Sorghum</taxon>
    </lineage>
</organism>
<dbReference type="EMBL" id="CM027689">
    <property type="protein sequence ID" value="KAG0516124.1"/>
    <property type="molecule type" value="Genomic_DNA"/>
</dbReference>
<evidence type="ECO:0000313" key="2">
    <source>
        <dbReference type="Proteomes" id="UP000807115"/>
    </source>
</evidence>
<name>A0A921Q5S6_SORBI</name>
<proteinExistence type="predicted"/>
<comment type="caution">
    <text evidence="1">The sequence shown here is derived from an EMBL/GenBank/DDBJ whole genome shotgun (WGS) entry which is preliminary data.</text>
</comment>
<sequence>MKVYAGLPAGPFGPLRENSGAEARYCPPNPQSPRRARASLAHIASAKLRGSASPPSATTGEKLRRRTCSLLLLVIWARSSVDESTGCLNTSSDAKP</sequence>
<reference evidence="1" key="1">
    <citation type="journal article" date="2019" name="BMC Genomics">
        <title>A new reference genome for Sorghum bicolor reveals high levels of sequence similarity between sweet and grain genotypes: implications for the genetics of sugar metabolism.</title>
        <authorList>
            <person name="Cooper E.A."/>
            <person name="Brenton Z.W."/>
            <person name="Flinn B.S."/>
            <person name="Jenkins J."/>
            <person name="Shu S."/>
            <person name="Flowers D."/>
            <person name="Luo F."/>
            <person name="Wang Y."/>
            <person name="Xia P."/>
            <person name="Barry K."/>
            <person name="Daum C."/>
            <person name="Lipzen A."/>
            <person name="Yoshinaga Y."/>
            <person name="Schmutz J."/>
            <person name="Saski C."/>
            <person name="Vermerris W."/>
            <person name="Kresovich S."/>
        </authorList>
    </citation>
    <scope>NUCLEOTIDE SEQUENCE</scope>
</reference>